<name>A0AAW2FBQ2_9HYME</name>
<dbReference type="AlphaFoldDB" id="A0AAW2FBQ2"/>
<gene>
    <name evidence="2" type="ORF">PUN28_012291</name>
</gene>
<dbReference type="Proteomes" id="UP001430953">
    <property type="component" value="Unassembled WGS sequence"/>
</dbReference>
<keyword evidence="3" id="KW-1185">Reference proteome</keyword>
<evidence type="ECO:0000313" key="3">
    <source>
        <dbReference type="Proteomes" id="UP001430953"/>
    </source>
</evidence>
<feature type="region of interest" description="Disordered" evidence="1">
    <location>
        <begin position="1"/>
        <end position="28"/>
    </location>
</feature>
<reference evidence="2 3" key="1">
    <citation type="submission" date="2023-03" db="EMBL/GenBank/DDBJ databases">
        <title>High recombination rates correlate with genetic variation in Cardiocondyla obscurior ants.</title>
        <authorList>
            <person name="Errbii M."/>
        </authorList>
    </citation>
    <scope>NUCLEOTIDE SEQUENCE [LARGE SCALE GENOMIC DNA]</scope>
    <source>
        <strain evidence="2">Alpha-2009</strain>
        <tissue evidence="2">Whole body</tissue>
    </source>
</reference>
<evidence type="ECO:0000256" key="1">
    <source>
        <dbReference type="SAM" id="MobiDB-lite"/>
    </source>
</evidence>
<comment type="caution">
    <text evidence="2">The sequence shown here is derived from an EMBL/GenBank/DDBJ whole genome shotgun (WGS) entry which is preliminary data.</text>
</comment>
<accession>A0AAW2FBQ2</accession>
<proteinExistence type="predicted"/>
<protein>
    <submittedName>
        <fullName evidence="2">Uncharacterized protein</fullName>
    </submittedName>
</protein>
<organism evidence="2 3">
    <name type="scientific">Cardiocondyla obscurior</name>
    <dbReference type="NCBI Taxonomy" id="286306"/>
    <lineage>
        <taxon>Eukaryota</taxon>
        <taxon>Metazoa</taxon>
        <taxon>Ecdysozoa</taxon>
        <taxon>Arthropoda</taxon>
        <taxon>Hexapoda</taxon>
        <taxon>Insecta</taxon>
        <taxon>Pterygota</taxon>
        <taxon>Neoptera</taxon>
        <taxon>Endopterygota</taxon>
        <taxon>Hymenoptera</taxon>
        <taxon>Apocrita</taxon>
        <taxon>Aculeata</taxon>
        <taxon>Formicoidea</taxon>
        <taxon>Formicidae</taxon>
        <taxon>Myrmicinae</taxon>
        <taxon>Cardiocondyla</taxon>
    </lineage>
</organism>
<sequence length="222" mass="26022">MPPGPAPPLSLDVVTSPPSAHKSLANHPDRDSTVAKFTEHYIARYFFTLKITFFNYFNKLKNNKNYNLYGKHFIIVIEDRVFQLSLVSGSSSYANTCEKNVCINVSKYEIMLHYVFCCRYRFNKQLMDRSLTTGNISPTEMRFASLRVRPPRAKKYITTIRLMFAVYLMWMHRHDLKFEHSHDQEFCLNNSISHAPILISKIKRLGSSVKCIVRYIHYISYF</sequence>
<dbReference type="EMBL" id="JADYXP020000012">
    <property type="protein sequence ID" value="KAL0112938.1"/>
    <property type="molecule type" value="Genomic_DNA"/>
</dbReference>
<evidence type="ECO:0000313" key="2">
    <source>
        <dbReference type="EMBL" id="KAL0112938.1"/>
    </source>
</evidence>